<organism evidence="4 5">
    <name type="scientific">Ornithobacterium rhinotracheale</name>
    <dbReference type="NCBI Taxonomy" id="28251"/>
    <lineage>
        <taxon>Bacteria</taxon>
        <taxon>Pseudomonadati</taxon>
        <taxon>Bacteroidota</taxon>
        <taxon>Flavobacteriia</taxon>
        <taxon>Flavobacteriales</taxon>
        <taxon>Weeksellaceae</taxon>
        <taxon>Ornithobacterium</taxon>
    </lineage>
</organism>
<protein>
    <submittedName>
        <fullName evidence="4">DUF4129 domain-containing protein</fullName>
    </submittedName>
</protein>
<evidence type="ECO:0000256" key="1">
    <source>
        <dbReference type="SAM" id="Phobius"/>
    </source>
</evidence>
<accession>A0A410JUC0</accession>
<proteinExistence type="predicted"/>
<dbReference type="AlphaFoldDB" id="A0A410JUC0"/>
<dbReference type="EMBL" id="CP035107">
    <property type="protein sequence ID" value="QAR31645.1"/>
    <property type="molecule type" value="Genomic_DNA"/>
</dbReference>
<feature type="signal peptide" evidence="2">
    <location>
        <begin position="1"/>
        <end position="27"/>
    </location>
</feature>
<reference evidence="4 5" key="1">
    <citation type="submission" date="2019-01" db="EMBL/GenBank/DDBJ databases">
        <title>Whole Genome of Ornithobacterium rhinotracheale FARPER-174b.</title>
        <authorList>
            <person name="Tataje-Lavanda L.A."/>
            <person name="Montalvan A."/>
            <person name="Montesinos R."/>
            <person name="Zimic M."/>
            <person name="Fernandez-Sanchez M."/>
            <person name="Fernandez-Diaz M."/>
        </authorList>
    </citation>
    <scope>NUCLEOTIDE SEQUENCE [LARGE SCALE GENOMIC DNA]</scope>
    <source>
        <strain evidence="4 5">FARPER-174b</strain>
    </source>
</reference>
<dbReference type="Pfam" id="PF13559">
    <property type="entry name" value="DUF4129"/>
    <property type="match status" value="1"/>
</dbReference>
<dbReference type="OrthoDB" id="5491447at2"/>
<feature type="transmembrane region" description="Helical" evidence="1">
    <location>
        <begin position="110"/>
        <end position="132"/>
    </location>
</feature>
<keyword evidence="2" id="KW-0732">Signal</keyword>
<name>A0A410JUC0_ORNRH</name>
<feature type="domain" description="Protein-glutamine gamma-glutamyltransferase-like C-terminal" evidence="3">
    <location>
        <begin position="192"/>
        <end position="254"/>
    </location>
</feature>
<evidence type="ECO:0000313" key="4">
    <source>
        <dbReference type="EMBL" id="QAR31645.1"/>
    </source>
</evidence>
<dbReference type="InterPro" id="IPR025403">
    <property type="entry name" value="TgpA-like_C"/>
</dbReference>
<evidence type="ECO:0000259" key="3">
    <source>
        <dbReference type="Pfam" id="PF13559"/>
    </source>
</evidence>
<evidence type="ECO:0000256" key="2">
    <source>
        <dbReference type="SAM" id="SignalP"/>
    </source>
</evidence>
<gene>
    <name evidence="4" type="ORF">EQP59_09970</name>
</gene>
<sequence length="265" mass="31389">MKSTRLAPMHKKLFQILLFLSFSVSWAQLTENDLYSKESDSLVTIDSLISYNSEIVNQTLAERNFSENPKEKYTDADFEYHDNAKGLSLYERFKRWLNRILKLPKLEAKYGAWVTYVAYLICAIIVFIALYIGGKFLAKEKGNLFFAKKNKTFEIEPEEIIEDIHEIDFSKIISDYELQGNFKSALRYQFLKLLKEYTDLGKINWMQEKTNTDYLHELKNPADKKHFERAVYIFDHVWYGDFNINEAAYRAFTQEFKLKPESHEQ</sequence>
<dbReference type="Proteomes" id="UP000287701">
    <property type="component" value="Chromosome"/>
</dbReference>
<dbReference type="RefSeq" id="WP_128502077.1">
    <property type="nucleotide sequence ID" value="NZ_CP094846.1"/>
</dbReference>
<keyword evidence="1" id="KW-0472">Membrane</keyword>
<keyword evidence="1" id="KW-1133">Transmembrane helix</keyword>
<feature type="chain" id="PRO_5019336054" evidence="2">
    <location>
        <begin position="28"/>
        <end position="265"/>
    </location>
</feature>
<keyword evidence="1" id="KW-0812">Transmembrane</keyword>
<evidence type="ECO:0000313" key="5">
    <source>
        <dbReference type="Proteomes" id="UP000287701"/>
    </source>
</evidence>